<evidence type="ECO:0000313" key="2">
    <source>
        <dbReference type="EMBL" id="MDU8991953.1"/>
    </source>
</evidence>
<comment type="caution">
    <text evidence="2">The sequence shown here is derived from an EMBL/GenBank/DDBJ whole genome shotgun (WGS) entry which is preliminary data.</text>
</comment>
<evidence type="ECO:0008006" key="4">
    <source>
        <dbReference type="Google" id="ProtNLM"/>
    </source>
</evidence>
<protein>
    <recommendedName>
        <fullName evidence="4">DDE superfamily endonuclease</fullName>
    </recommendedName>
</protein>
<dbReference type="RefSeq" id="WP_240363573.1">
    <property type="nucleotide sequence ID" value="NZ_JARAKF010000001.1"/>
</dbReference>
<proteinExistence type="predicted"/>
<accession>A0ABU3UDG4</accession>
<dbReference type="EMBL" id="JARAKF010000001">
    <property type="protein sequence ID" value="MDU8991953.1"/>
    <property type="molecule type" value="Genomic_DNA"/>
</dbReference>
<gene>
    <name evidence="2" type="ORF">PU648_06100</name>
</gene>
<feature type="compositionally biased region" description="Basic residues" evidence="1">
    <location>
        <begin position="77"/>
        <end position="88"/>
    </location>
</feature>
<name>A0ABU3UDG4_9ACTN</name>
<feature type="region of interest" description="Disordered" evidence="1">
    <location>
        <begin position="58"/>
        <end position="100"/>
    </location>
</feature>
<organism evidence="2 3">
    <name type="scientific">Streptomyces mirabilis</name>
    <dbReference type="NCBI Taxonomy" id="68239"/>
    <lineage>
        <taxon>Bacteria</taxon>
        <taxon>Bacillati</taxon>
        <taxon>Actinomycetota</taxon>
        <taxon>Actinomycetes</taxon>
        <taxon>Kitasatosporales</taxon>
        <taxon>Streptomycetaceae</taxon>
        <taxon>Streptomyces</taxon>
    </lineage>
</organism>
<reference evidence="2 3" key="1">
    <citation type="submission" date="2023-02" db="EMBL/GenBank/DDBJ databases">
        <authorList>
            <person name="Maleckis M."/>
        </authorList>
    </citation>
    <scope>NUCLEOTIDE SEQUENCE [LARGE SCALE GENOMIC DNA]</scope>
    <source>
        <strain evidence="2 3">P8-A2</strain>
    </source>
</reference>
<evidence type="ECO:0000313" key="3">
    <source>
        <dbReference type="Proteomes" id="UP001257627"/>
    </source>
</evidence>
<dbReference type="Proteomes" id="UP001257627">
    <property type="component" value="Unassembled WGS sequence"/>
</dbReference>
<keyword evidence="3" id="KW-1185">Reference proteome</keyword>
<sequence>MSRGGCCGPPSPDPRGSEITACRHDDLVGRLRSAGLAAIADLGFVGLRCVGLRFVGLDSGGDDSSDPPVITSSVARKTAKSTGKSRPKHPPDPSDPLRAG</sequence>
<evidence type="ECO:0000256" key="1">
    <source>
        <dbReference type="SAM" id="MobiDB-lite"/>
    </source>
</evidence>